<reference evidence="1" key="1">
    <citation type="submission" date="2021-06" db="EMBL/GenBank/DDBJ databases">
        <authorList>
            <person name="Hodson N. C."/>
            <person name="Mongue J. A."/>
            <person name="Jaron S. K."/>
        </authorList>
    </citation>
    <scope>NUCLEOTIDE SEQUENCE</scope>
</reference>
<comment type="caution">
    <text evidence="1">The sequence shown here is derived from an EMBL/GenBank/DDBJ whole genome shotgun (WGS) entry which is preliminary data.</text>
</comment>
<dbReference type="PANTHER" id="PTHR47331:SF1">
    <property type="entry name" value="GAG-LIKE PROTEIN"/>
    <property type="match status" value="1"/>
</dbReference>
<proteinExistence type="predicted"/>
<sequence>MYISGIAGIEAETPKQYVNLSFSSKVYNMPDFNVQAFILPKVTCELPTFPVNPFGWSHLQGVPLADPDFRKPRAVDALFGADIWASTIRATIIKGEPGLAIAQDSALGWIIFGPTRAPAPSGVISNMYVSFMQEYIEQGHMQLINSEDPPLPAERKYYLPHHCVVKEVSSTTKLRVVFDASGKSSSGISLNDQLMVGGVLQEDLISILTRWRIHIVPLRADIKQMYRHIWMDPEDCDYQRIVWRANREDTIKHYKLLSVTYGEASAPFQAVRTLHQLATDLEETYTLAAPIVRRDFYMDDVLTGESTVARTIALQG</sequence>
<dbReference type="EMBL" id="CAJVCH010548674">
    <property type="protein sequence ID" value="CAG7828756.1"/>
    <property type="molecule type" value="Genomic_DNA"/>
</dbReference>
<evidence type="ECO:0000313" key="1">
    <source>
        <dbReference type="EMBL" id="CAG7828756.1"/>
    </source>
</evidence>
<dbReference type="OrthoDB" id="5984724at2759"/>
<dbReference type="AlphaFoldDB" id="A0A8J2LV85"/>
<keyword evidence="2" id="KW-1185">Reference proteome</keyword>
<evidence type="ECO:0000313" key="2">
    <source>
        <dbReference type="Proteomes" id="UP000708208"/>
    </source>
</evidence>
<dbReference type="Proteomes" id="UP000708208">
    <property type="component" value="Unassembled WGS sequence"/>
</dbReference>
<protein>
    <recommendedName>
        <fullName evidence="3">Peptidase aspartic putative domain-containing protein</fullName>
    </recommendedName>
</protein>
<accession>A0A8J2LV85</accession>
<dbReference type="PANTHER" id="PTHR47331">
    <property type="entry name" value="PHD-TYPE DOMAIN-CONTAINING PROTEIN"/>
    <property type="match status" value="1"/>
</dbReference>
<evidence type="ECO:0008006" key="3">
    <source>
        <dbReference type="Google" id="ProtNLM"/>
    </source>
</evidence>
<organism evidence="1 2">
    <name type="scientific">Allacma fusca</name>
    <dbReference type="NCBI Taxonomy" id="39272"/>
    <lineage>
        <taxon>Eukaryota</taxon>
        <taxon>Metazoa</taxon>
        <taxon>Ecdysozoa</taxon>
        <taxon>Arthropoda</taxon>
        <taxon>Hexapoda</taxon>
        <taxon>Collembola</taxon>
        <taxon>Symphypleona</taxon>
        <taxon>Sminthuridae</taxon>
        <taxon>Allacma</taxon>
    </lineage>
</organism>
<gene>
    <name evidence="1" type="ORF">AFUS01_LOCUS38661</name>
</gene>
<name>A0A8J2LV85_9HEXA</name>